<keyword evidence="4" id="KW-1185">Reference proteome</keyword>
<evidence type="ECO:0000313" key="3">
    <source>
        <dbReference type="EMBL" id="MFC6356822.1"/>
    </source>
</evidence>
<evidence type="ECO:0000259" key="2">
    <source>
        <dbReference type="Pfam" id="PF01266"/>
    </source>
</evidence>
<feature type="domain" description="FAD dependent oxidoreductase" evidence="2">
    <location>
        <begin position="4"/>
        <end position="364"/>
    </location>
</feature>
<dbReference type="PANTHER" id="PTHR13847:SF287">
    <property type="entry name" value="FAD-DEPENDENT OXIDOREDUCTASE DOMAIN-CONTAINING PROTEIN 1"/>
    <property type="match status" value="1"/>
</dbReference>
<dbReference type="InterPro" id="IPR036188">
    <property type="entry name" value="FAD/NAD-bd_sf"/>
</dbReference>
<dbReference type="InterPro" id="IPR006076">
    <property type="entry name" value="FAD-dep_OxRdtase"/>
</dbReference>
<dbReference type="Gene3D" id="3.30.9.10">
    <property type="entry name" value="D-Amino Acid Oxidase, subunit A, domain 2"/>
    <property type="match status" value="1"/>
</dbReference>
<organism evidence="3 4">
    <name type="scientific">Luethyella okanaganae</name>
    <dbReference type="NCBI Taxonomy" id="69372"/>
    <lineage>
        <taxon>Bacteria</taxon>
        <taxon>Bacillati</taxon>
        <taxon>Actinomycetota</taxon>
        <taxon>Actinomycetes</taxon>
        <taxon>Micrococcales</taxon>
        <taxon>Microbacteriaceae</taxon>
        <taxon>Luethyella</taxon>
    </lineage>
</organism>
<protein>
    <submittedName>
        <fullName evidence="3">NAD(P)/FAD-dependent oxidoreductase</fullName>
        <ecNumber evidence="3">1.-.-.-</ecNumber>
    </submittedName>
</protein>
<dbReference type="Pfam" id="PF01266">
    <property type="entry name" value="DAO"/>
    <property type="match status" value="1"/>
</dbReference>
<dbReference type="Gene3D" id="3.50.50.60">
    <property type="entry name" value="FAD/NAD(P)-binding domain"/>
    <property type="match status" value="1"/>
</dbReference>
<dbReference type="Proteomes" id="UP001596306">
    <property type="component" value="Unassembled WGS sequence"/>
</dbReference>
<comment type="caution">
    <text evidence="3">The sequence shown here is derived from an EMBL/GenBank/DDBJ whole genome shotgun (WGS) entry which is preliminary data.</text>
</comment>
<gene>
    <name evidence="3" type="ORF">ACFQB0_11970</name>
</gene>
<keyword evidence="1 3" id="KW-0560">Oxidoreductase</keyword>
<dbReference type="GO" id="GO:0016491">
    <property type="term" value="F:oxidoreductase activity"/>
    <property type="evidence" value="ECO:0007669"/>
    <property type="project" value="UniProtKB-KW"/>
</dbReference>
<dbReference type="EC" id="1.-.-.-" evidence="3"/>
<reference evidence="4" key="1">
    <citation type="journal article" date="2019" name="Int. J. Syst. Evol. Microbiol.">
        <title>The Global Catalogue of Microorganisms (GCM) 10K type strain sequencing project: providing services to taxonomists for standard genome sequencing and annotation.</title>
        <authorList>
            <consortium name="The Broad Institute Genomics Platform"/>
            <consortium name="The Broad Institute Genome Sequencing Center for Infectious Disease"/>
            <person name="Wu L."/>
            <person name="Ma J."/>
        </authorList>
    </citation>
    <scope>NUCLEOTIDE SEQUENCE [LARGE SCALE GENOMIC DNA]</scope>
    <source>
        <strain evidence="4">CCUG 43304</strain>
    </source>
</reference>
<evidence type="ECO:0000313" key="4">
    <source>
        <dbReference type="Proteomes" id="UP001596306"/>
    </source>
</evidence>
<dbReference type="SUPFAM" id="SSF54373">
    <property type="entry name" value="FAD-linked reductases, C-terminal domain"/>
    <property type="match status" value="1"/>
</dbReference>
<dbReference type="PANTHER" id="PTHR13847">
    <property type="entry name" value="SARCOSINE DEHYDROGENASE-RELATED"/>
    <property type="match status" value="1"/>
</dbReference>
<proteinExistence type="predicted"/>
<accession>A0ABW1VHL2</accession>
<evidence type="ECO:0000256" key="1">
    <source>
        <dbReference type="ARBA" id="ARBA00023002"/>
    </source>
</evidence>
<sequence>MPSDVVIVGAGIVGAACARSLALAGLRVTLLDRSAAVSGTSARGEGNLLVSDKGPGAELRLAQYAASLWPSAAEELSEELGPDFPGLEYERKGGIVVATTDAGAAPLLAFAESQRTAGVDARPVAVEEAIALEPDLNPAVTAAVHYPEDAQVQPVVATEALLASARNRGAEIRVGVEVTGAVRDAAGRIRGVRTTNGDVHAGAVLLAAGPWSGEVARALGTSLPVRPRRGMVLVTTRMPHRIFHKVYDGDYFGATQSGDATLQTSSVVESTASGTVLIGSSREQIGFDERLRVHVLQEIAAKALRLFPFLAGASVMRSYGGFRPFMPDHLPVIGPDHRVAGLWHASGHEGAGIGLSLATAEILVAEMLGQVPPIDAAPFRLDRATLREHLVEVA</sequence>
<dbReference type="SUPFAM" id="SSF51905">
    <property type="entry name" value="FAD/NAD(P)-binding domain"/>
    <property type="match status" value="1"/>
</dbReference>
<name>A0ABW1VHL2_9MICO</name>
<dbReference type="RefSeq" id="WP_386731861.1">
    <property type="nucleotide sequence ID" value="NZ_JBHSTP010000003.1"/>
</dbReference>
<dbReference type="EMBL" id="JBHSTP010000003">
    <property type="protein sequence ID" value="MFC6356822.1"/>
    <property type="molecule type" value="Genomic_DNA"/>
</dbReference>